<dbReference type="EMBL" id="BARS01024209">
    <property type="protein sequence ID" value="GAG05204.1"/>
    <property type="molecule type" value="Genomic_DNA"/>
</dbReference>
<proteinExistence type="predicted"/>
<dbReference type="AlphaFoldDB" id="X0UHG9"/>
<sequence length="70" mass="8142">LLRLLMHVFHKGGEIIAKGAPVGRIQNEVDVWPELIRAKANVRNDDLSPLEELRNRIDRQLDRIERDYVA</sequence>
<name>X0UHG9_9ZZZZ</name>
<gene>
    <name evidence="1" type="ORF">S01H1_38453</name>
</gene>
<feature type="non-terminal residue" evidence="1">
    <location>
        <position position="1"/>
    </location>
</feature>
<comment type="caution">
    <text evidence="1">The sequence shown here is derived from an EMBL/GenBank/DDBJ whole genome shotgun (WGS) entry which is preliminary data.</text>
</comment>
<protein>
    <submittedName>
        <fullName evidence="1">Uncharacterized protein</fullName>
    </submittedName>
</protein>
<evidence type="ECO:0000313" key="1">
    <source>
        <dbReference type="EMBL" id="GAG05204.1"/>
    </source>
</evidence>
<reference evidence="1" key="1">
    <citation type="journal article" date="2014" name="Front. Microbiol.">
        <title>High frequency of phylogenetically diverse reductive dehalogenase-homologous genes in deep subseafloor sedimentary metagenomes.</title>
        <authorList>
            <person name="Kawai M."/>
            <person name="Futagami T."/>
            <person name="Toyoda A."/>
            <person name="Takaki Y."/>
            <person name="Nishi S."/>
            <person name="Hori S."/>
            <person name="Arai W."/>
            <person name="Tsubouchi T."/>
            <person name="Morono Y."/>
            <person name="Uchiyama I."/>
            <person name="Ito T."/>
            <person name="Fujiyama A."/>
            <person name="Inagaki F."/>
            <person name="Takami H."/>
        </authorList>
    </citation>
    <scope>NUCLEOTIDE SEQUENCE</scope>
    <source>
        <strain evidence="1">Expedition CK06-06</strain>
    </source>
</reference>
<organism evidence="1">
    <name type="scientific">marine sediment metagenome</name>
    <dbReference type="NCBI Taxonomy" id="412755"/>
    <lineage>
        <taxon>unclassified sequences</taxon>
        <taxon>metagenomes</taxon>
        <taxon>ecological metagenomes</taxon>
    </lineage>
</organism>
<accession>X0UHG9</accession>